<reference evidence="1 2" key="1">
    <citation type="journal article" date="2013" name="Int. J. Syst. Evol. Microbiol.">
        <title>Sphingomonas kyungheensis sp. nov., a bacterium with ginsenoside-converting activity isolated from soil of a ginseng field.</title>
        <authorList>
            <person name="Son H.M."/>
            <person name="Yang J.E."/>
            <person name="Park Y."/>
            <person name="Han C.K."/>
            <person name="Kim S.G."/>
            <person name="Kook M."/>
            <person name="Yi T.H."/>
        </authorList>
    </citation>
    <scope>NUCLEOTIDE SEQUENCE [LARGE SCALE GENOMIC DNA]</scope>
    <source>
        <strain evidence="1 2">LMG 26582</strain>
    </source>
</reference>
<organism evidence="1 2">
    <name type="scientific">Sphingomonas kyungheensis</name>
    <dbReference type="NCBI Taxonomy" id="1069987"/>
    <lineage>
        <taxon>Bacteria</taxon>
        <taxon>Pseudomonadati</taxon>
        <taxon>Pseudomonadota</taxon>
        <taxon>Alphaproteobacteria</taxon>
        <taxon>Sphingomonadales</taxon>
        <taxon>Sphingomonadaceae</taxon>
        <taxon>Sphingomonas</taxon>
    </lineage>
</organism>
<keyword evidence="2" id="KW-1185">Reference proteome</keyword>
<evidence type="ECO:0000313" key="1">
    <source>
        <dbReference type="EMBL" id="MEI5686480.1"/>
    </source>
</evidence>
<sequence>MNPSDITAVRIEADRFVAEAMTFLRDARALVIADTRAAAATLTRNREGIFALLGDYQRFKHGRVFDPVIAEGHGRRGATARLLKCECVLMGDSFAAYVSRWQHADLAAEWPAYRRDMMTITEQLLDHLRVEQAAIASLLGADRNAGDMPATR</sequence>
<gene>
    <name evidence="1" type="ORF">V8201_05235</name>
</gene>
<dbReference type="Proteomes" id="UP001367771">
    <property type="component" value="Unassembled WGS sequence"/>
</dbReference>
<accession>A0ABU8H066</accession>
<proteinExistence type="predicted"/>
<protein>
    <recommendedName>
        <fullName evidence="3">Hemerythrin-like domain-containing protein</fullName>
    </recommendedName>
</protein>
<name>A0ABU8H066_9SPHN</name>
<evidence type="ECO:0008006" key="3">
    <source>
        <dbReference type="Google" id="ProtNLM"/>
    </source>
</evidence>
<evidence type="ECO:0000313" key="2">
    <source>
        <dbReference type="Proteomes" id="UP001367771"/>
    </source>
</evidence>
<comment type="caution">
    <text evidence="1">The sequence shown here is derived from an EMBL/GenBank/DDBJ whole genome shotgun (WGS) entry which is preliminary data.</text>
</comment>
<dbReference type="RefSeq" id="WP_336544664.1">
    <property type="nucleotide sequence ID" value="NZ_JBBBDM010000002.1"/>
</dbReference>
<dbReference type="EMBL" id="JBBBDM010000002">
    <property type="protein sequence ID" value="MEI5686480.1"/>
    <property type="molecule type" value="Genomic_DNA"/>
</dbReference>